<dbReference type="PANTHER" id="PTHR22550:SF5">
    <property type="entry name" value="LEUCINE ZIPPER PROTEIN 4"/>
    <property type="match status" value="1"/>
</dbReference>
<organism evidence="7 8">
    <name type="scientific">Lederbergia ruris</name>
    <dbReference type="NCBI Taxonomy" id="217495"/>
    <lineage>
        <taxon>Bacteria</taxon>
        <taxon>Bacillati</taxon>
        <taxon>Bacillota</taxon>
        <taxon>Bacilli</taxon>
        <taxon>Bacillales</taxon>
        <taxon>Bacillaceae</taxon>
        <taxon>Lederbergia</taxon>
    </lineage>
</organism>
<evidence type="ECO:0000256" key="4">
    <source>
        <dbReference type="PIRNR" id="PIRNR005690"/>
    </source>
</evidence>
<feature type="compositionally biased region" description="Basic and acidic residues" evidence="5">
    <location>
        <begin position="495"/>
        <end position="504"/>
    </location>
</feature>
<comment type="similarity">
    <text evidence="2 4">Belongs to the GerABKA family.</text>
</comment>
<feature type="region of interest" description="Disordered" evidence="5">
    <location>
        <begin position="485"/>
        <end position="504"/>
    </location>
</feature>
<name>A0ABQ4KJ16_9BACI</name>
<keyword evidence="8" id="KW-1185">Reference proteome</keyword>
<keyword evidence="6" id="KW-1133">Transmembrane helix</keyword>
<dbReference type="Proteomes" id="UP000679950">
    <property type="component" value="Unassembled WGS sequence"/>
</dbReference>
<comment type="caution">
    <text evidence="7">The sequence shown here is derived from an EMBL/GenBank/DDBJ whole genome shotgun (WGS) entry which is preliminary data.</text>
</comment>
<keyword evidence="3 4" id="KW-0472">Membrane</keyword>
<dbReference type="EMBL" id="BORB01000017">
    <property type="protein sequence ID" value="GIN57955.1"/>
    <property type="molecule type" value="Genomic_DNA"/>
</dbReference>
<keyword evidence="6" id="KW-0812">Transmembrane</keyword>
<dbReference type="Pfam" id="PF03323">
    <property type="entry name" value="GerA"/>
    <property type="match status" value="1"/>
</dbReference>
<evidence type="ECO:0000256" key="3">
    <source>
        <dbReference type="ARBA" id="ARBA00023136"/>
    </source>
</evidence>
<feature type="transmembrane region" description="Helical" evidence="6">
    <location>
        <begin position="384"/>
        <end position="405"/>
    </location>
</feature>
<dbReference type="RefSeq" id="WP_246516839.1">
    <property type="nucleotide sequence ID" value="NZ_BORB01000017.1"/>
</dbReference>
<sequence length="504" mass="56821">MSFFKKKGKPLKTKSNEKTNTIYSTIEENQQYICKALFNTDDLKTREMTYKEVPGIIIYLETLVDTEIFQQSFLLPLSEAVDQQNVEELITNPEFSKTNDLNKIVSSLLKGDCALFFQGGTECILFNCLQANPRTPEEPDNEKVVRGAHTGFIENLDVNLNLVRERIHNRQLTIKYFKLGQESNTNVAMIYMSELANPSVVEEVQKRIESISTDMVFSPGYIEECIEGHPFSPFQEILFTERPDRLEAHLMEGRVAIISEGASDVSIVPVTFFSFFQTPDDFNIRFYGGSFFRLLRLFSFWGALTLPAIYIAVVGFHFEIIPYDMVTIVKGSIENIPFPPFFEALIMAITIELIREAGIRLPTPIGQTIGIVGGLIIGDAVVNVGLVSNVMVIVIALTAIMSFCIPSYEMGNTVRILSLPVMIAAATLGFVGIVFALMIIFIHMCKLESFGTPYIAPLAPLHVKNLKDAIVRFPIWTMNRRPISVQPQKPVKQGKSREWQKNDR</sequence>
<evidence type="ECO:0000313" key="7">
    <source>
        <dbReference type="EMBL" id="GIN57955.1"/>
    </source>
</evidence>
<dbReference type="PIRSF" id="PIRSF005690">
    <property type="entry name" value="GerBA"/>
    <property type="match status" value="1"/>
</dbReference>
<accession>A0ABQ4KJ16</accession>
<comment type="subcellular location">
    <subcellularLocation>
        <location evidence="4">Cell membrane</location>
    </subcellularLocation>
    <subcellularLocation>
        <location evidence="1">Membrane</location>
        <topology evidence="1">Multi-pass membrane protein</topology>
    </subcellularLocation>
</comment>
<evidence type="ECO:0000256" key="1">
    <source>
        <dbReference type="ARBA" id="ARBA00004141"/>
    </source>
</evidence>
<feature type="transmembrane region" description="Helical" evidence="6">
    <location>
        <begin position="417"/>
        <end position="442"/>
    </location>
</feature>
<feature type="transmembrane region" description="Helical" evidence="6">
    <location>
        <begin position="294"/>
        <end position="316"/>
    </location>
</feature>
<evidence type="ECO:0000313" key="8">
    <source>
        <dbReference type="Proteomes" id="UP000679950"/>
    </source>
</evidence>
<reference evidence="7 8" key="1">
    <citation type="submission" date="2021-03" db="EMBL/GenBank/DDBJ databases">
        <title>Antimicrobial resistance genes in bacteria isolated from Japanese honey, and their potential for conferring macrolide and lincosamide resistance in the American foulbrood pathogen Paenibacillus larvae.</title>
        <authorList>
            <person name="Okamoto M."/>
            <person name="Kumagai M."/>
            <person name="Kanamori H."/>
            <person name="Takamatsu D."/>
        </authorList>
    </citation>
    <scope>NUCLEOTIDE SEQUENCE [LARGE SCALE GENOMIC DNA]</scope>
    <source>
        <strain evidence="7 8">J8TS2</strain>
    </source>
</reference>
<gene>
    <name evidence="7" type="ORF">J8TS2_22740</name>
</gene>
<evidence type="ECO:0000256" key="6">
    <source>
        <dbReference type="SAM" id="Phobius"/>
    </source>
</evidence>
<evidence type="ECO:0000256" key="2">
    <source>
        <dbReference type="ARBA" id="ARBA00005278"/>
    </source>
</evidence>
<dbReference type="InterPro" id="IPR050768">
    <property type="entry name" value="UPF0353/GerABKA_families"/>
</dbReference>
<dbReference type="PANTHER" id="PTHR22550">
    <property type="entry name" value="SPORE GERMINATION PROTEIN"/>
    <property type="match status" value="1"/>
</dbReference>
<evidence type="ECO:0000256" key="5">
    <source>
        <dbReference type="SAM" id="MobiDB-lite"/>
    </source>
</evidence>
<proteinExistence type="inferred from homology"/>
<dbReference type="InterPro" id="IPR004995">
    <property type="entry name" value="Spore_Ger"/>
</dbReference>
<protein>
    <submittedName>
        <fullName evidence="7">Germination protein KA</fullName>
    </submittedName>
</protein>